<evidence type="ECO:0008006" key="4">
    <source>
        <dbReference type="Google" id="ProtNLM"/>
    </source>
</evidence>
<evidence type="ECO:0000313" key="2">
    <source>
        <dbReference type="EMBL" id="NJC40279.1"/>
    </source>
</evidence>
<accession>A0A7X6BMV4</accession>
<dbReference type="AlphaFoldDB" id="A0A7X6BMV4"/>
<keyword evidence="3" id="KW-1185">Reference proteome</keyword>
<feature type="signal peptide" evidence="1">
    <location>
        <begin position="1"/>
        <end position="23"/>
    </location>
</feature>
<dbReference type="EMBL" id="JAATJM010000001">
    <property type="protein sequence ID" value="NJC40279.1"/>
    <property type="molecule type" value="Genomic_DNA"/>
</dbReference>
<feature type="chain" id="PRO_5031323466" description="TraB/GumN family protein" evidence="1">
    <location>
        <begin position="24"/>
        <end position="333"/>
    </location>
</feature>
<gene>
    <name evidence="2" type="ORF">GGQ87_000537</name>
</gene>
<evidence type="ECO:0000313" key="3">
    <source>
        <dbReference type="Proteomes" id="UP000587415"/>
    </source>
</evidence>
<proteinExistence type="predicted"/>
<dbReference type="InterPro" id="IPR002816">
    <property type="entry name" value="TraB/PrgY/GumN_fam"/>
</dbReference>
<name>A0A7X6BMV4_9CAUL</name>
<dbReference type="Pfam" id="PF01963">
    <property type="entry name" value="TraB_PrgY_gumN"/>
    <property type="match status" value="1"/>
</dbReference>
<comment type="caution">
    <text evidence="2">The sequence shown here is derived from an EMBL/GenBank/DDBJ whole genome shotgun (WGS) entry which is preliminary data.</text>
</comment>
<reference evidence="2 3" key="1">
    <citation type="submission" date="2020-03" db="EMBL/GenBank/DDBJ databases">
        <title>Genomic Encyclopedia of Type Strains, Phase IV (KMG-IV): sequencing the most valuable type-strain genomes for metagenomic binning, comparative biology and taxonomic classification.</title>
        <authorList>
            <person name="Goeker M."/>
        </authorList>
    </citation>
    <scope>NUCLEOTIDE SEQUENCE [LARGE SCALE GENOMIC DNA]</scope>
    <source>
        <strain evidence="2 3">DSM 4736</strain>
    </source>
</reference>
<dbReference type="Proteomes" id="UP000587415">
    <property type="component" value="Unassembled WGS sequence"/>
</dbReference>
<sequence>MKSLFAALFGVALASLLPHAAAAQTVDPQEATQIDEVVVLARRSGAPMWTVTKGDSTLILVGAIRGIPRDVAWRPDALEDAAARADLILLPQEAKASIADIFRIIWRSRTLARLPGETTTADYLAPADQSRLEALMAGERNQDWRRQSLLFLGFDLMQEKAGFRAGREGDDAVDVVRRSGRRARVDMRPVGMVRGDEVIDNLINAPQSLHVACVQNAMAAAEAGPDASRQRAEDWRAYRVPEVVASPIEQALRVCWPWGDPEIAPQLHQQWAAAVETSLISPGVTMGVAPVRLLAEEGGVLDSLKSRGFEVIGPEWKADGPGLAVVAPDVPVP</sequence>
<dbReference type="RefSeq" id="WP_342448288.1">
    <property type="nucleotide sequence ID" value="NZ_JAATJM010000001.1"/>
</dbReference>
<dbReference type="CDD" id="cd14788">
    <property type="entry name" value="GumN"/>
    <property type="match status" value="1"/>
</dbReference>
<evidence type="ECO:0000256" key="1">
    <source>
        <dbReference type="SAM" id="SignalP"/>
    </source>
</evidence>
<keyword evidence="1" id="KW-0732">Signal</keyword>
<organism evidence="2 3">
    <name type="scientific">Brevundimonas alba</name>
    <dbReference type="NCBI Taxonomy" id="74314"/>
    <lineage>
        <taxon>Bacteria</taxon>
        <taxon>Pseudomonadati</taxon>
        <taxon>Pseudomonadota</taxon>
        <taxon>Alphaproteobacteria</taxon>
        <taxon>Caulobacterales</taxon>
        <taxon>Caulobacteraceae</taxon>
        <taxon>Brevundimonas</taxon>
    </lineage>
</organism>
<protein>
    <recommendedName>
        <fullName evidence="4">TraB/GumN family protein</fullName>
    </recommendedName>
</protein>